<dbReference type="InterPro" id="IPR013320">
    <property type="entry name" value="ConA-like_dom_sf"/>
</dbReference>
<feature type="compositionally biased region" description="Acidic residues" evidence="21">
    <location>
        <begin position="1"/>
        <end position="11"/>
    </location>
</feature>
<sequence length="1625" mass="183881">MSLSEEREEETTASKTSLSGEREEGTTASKTSLSGEREEETTASKTSLSGEREEETTASKMTQDTSSKSVQKPRAESPTTSLLSMTSDQPPAFSQEPLPDDNNEVESLDSEDPLKIPHNLLDRRSQTLLTVQQDIKAKLKHKYQHISEGIGHHGNQSLLKDIYTELYITEGGSGGLNNEHEVRQIEMASKKQTTQETPIKCNDIFKPLPRQDKPSRTVLTKGIAGIGKTVSVQKVILDWAEGKANQDVHFMFPLPFRDLNLKKDQYSLMQLLSHYFPELKEIDSIEDGETKTVFIFDGLDECRLPLEFKNNEKCCDVMKPTSVDVLLTNLIEGNLLPSALVWITSRPAAANQIPAECIDQVTEVRGFNDPQKDKYFRKKIPDQNLANEIIKHMKTSRSLHIMCHMPVFCWISATVLEMILKEAEKDEVPKTLTQMYSHFMLIQTIVKNKKYNKATETNPKELSQSDKEMILKLAKLAFQQLQKGNLIFYEDDLRKCGLDVTEASVYSALCTEIFKEESGLYQEKVYSFVHLSIQEFLAAVHALESCLGKTENVFPHKAVTSDDDEESIRKAVTSDDDDDDDYDADEDYHDEDEKDDDDDDEEESIQLSYLHKRAVDQAWKSKNGHLDLFLRFLLGLSLESNQKLLRGLLTQTRSTTQTIEETVERTVRYLSYKIKYESSPERIINLFHCLNELGANSLVEDMQTSLRSGTLSETELKPDQCSALAYLLLMSEEVLEEIDLKTYNTSEEGYQRLLPVVKTCKRALLDGCKLTYESCETLASALQTPNSPLRELDLSYNDLEDRGVELLCVGLTSPLCNIQTLVLDRCKLTYESCETLASALQTPNSPLRELDLSNNDLEDRGVELLCVGLTSPLCNILTLVLSGCLVTEEGCAALSSALRSNPSHLKELDLSYNHPGDSAGGLLSAALVDPTYKLMKLNVDHGGECRLKSGLRKYACHLTLDPNTVNPNLILSEGNRKVTLVEEKQHYEDHPDRFDSCHQVLCREGLSGCRYYWEVERDGDRDGDVAFIGVVYRGIKRKGQESECWIGFNRKSWCLFCYDKGYHFYHAGVRTRFIARPHSDRVGVYLDWPGGILSFYSVSSSGTQTHLHTEHTTFTEPLYPGFWFSPSSSMTSVTLCQIDDQHIQRDHGGESWIKPGPENTRDHGGESWIKPGPENTRDHGGESCIKPGPENTRDHGGESWIKSGPEKWIPQSCKTCDHVEDSTHWLQIEPLTSTVQGVTMFRHRTPKGSYECTVSGLRWLCERDVILKYHFRNWEPYSQLLKDMQYTQGGPLLDITMELGELEEVHLPHFVCLGTNPSLRNEMKILHVEEHGVSLEEVHEVTRFHAKILHPKFSAFSVILRLLSWKVDVHCELMLYLTVMKESLIPRLYLFPSNPGQIQAVEQQEKSQGSSRILISRPEQSFKLNSSFRLNIPRSTSINPQRIHLIHRDTTPSFFRAVVKMTGIDIEMELFSDDERTVWKEIVLRDEYYQNQGVVLWAGGPAESSLTGSPEQQLRSVRTEFVKRVSGPVLDGLLDGLLQQTVINQEEMESVRVIAERAEKARVIIDMVLRKGNESSSRMINLLGELDPCLWSQPQINSCSQPLGVGRPGRIDRQDGSTCSCCLLL</sequence>
<evidence type="ECO:0000256" key="4">
    <source>
        <dbReference type="ARBA" id="ARBA00008665"/>
    </source>
</evidence>
<keyword evidence="5" id="KW-1003">Cell membrane</keyword>
<evidence type="ECO:0000256" key="19">
    <source>
        <dbReference type="ARBA" id="ARBA00023288"/>
    </source>
</evidence>
<evidence type="ECO:0000259" key="22">
    <source>
        <dbReference type="PROSITE" id="PS50188"/>
    </source>
</evidence>
<evidence type="ECO:0000313" key="26">
    <source>
        <dbReference type="Proteomes" id="UP001652741"/>
    </source>
</evidence>
<feature type="compositionally biased region" description="Acidic residues" evidence="21">
    <location>
        <begin position="98"/>
        <end position="111"/>
    </location>
</feature>
<evidence type="ECO:0000256" key="6">
    <source>
        <dbReference type="ARBA" id="ARBA00022490"/>
    </source>
</evidence>
<dbReference type="InterPro" id="IPR007111">
    <property type="entry name" value="NACHT_NTPase"/>
</dbReference>
<evidence type="ECO:0000256" key="15">
    <source>
        <dbReference type="ARBA" id="ARBA00022859"/>
    </source>
</evidence>
<evidence type="ECO:0000259" key="23">
    <source>
        <dbReference type="PROSITE" id="PS50209"/>
    </source>
</evidence>
<keyword evidence="18" id="KW-1271">Inflammasome</keyword>
<dbReference type="CDD" id="cd16040">
    <property type="entry name" value="SPRY_PRY_SNTX"/>
    <property type="match status" value="1"/>
</dbReference>
<gene>
    <name evidence="27" type="primary">LOC106598751</name>
</gene>
<feature type="domain" description="NACHT" evidence="24">
    <location>
        <begin position="216"/>
        <end position="349"/>
    </location>
</feature>
<keyword evidence="12" id="KW-0547">Nucleotide-binding</keyword>
<evidence type="ECO:0000256" key="20">
    <source>
        <dbReference type="ARBA" id="ARBA00038296"/>
    </source>
</evidence>
<evidence type="ECO:0000256" key="17">
    <source>
        <dbReference type="ARBA" id="ARBA00023139"/>
    </source>
</evidence>
<keyword evidence="9" id="KW-0433">Leucine-rich repeat</keyword>
<dbReference type="Pfam" id="PF14484">
    <property type="entry name" value="FISNA"/>
    <property type="match status" value="1"/>
</dbReference>
<dbReference type="RefSeq" id="XP_045568968.1">
    <property type="nucleotide sequence ID" value="XM_045713012.1"/>
</dbReference>
<name>A0ABM3ED72_SALSA</name>
<dbReference type="InterPro" id="IPR027417">
    <property type="entry name" value="P-loop_NTPase"/>
</dbReference>
<keyword evidence="17" id="KW-0564">Palmitate</keyword>
<dbReference type="SMART" id="SM00368">
    <property type="entry name" value="LRR_RI"/>
    <property type="match status" value="5"/>
</dbReference>
<dbReference type="InterPro" id="IPR041267">
    <property type="entry name" value="NLRP_HD2"/>
</dbReference>
<dbReference type="Pfam" id="PF05729">
    <property type="entry name" value="NACHT"/>
    <property type="match status" value="1"/>
</dbReference>
<keyword evidence="15" id="KW-0391">Immunity</keyword>
<evidence type="ECO:0008006" key="28">
    <source>
        <dbReference type="Google" id="ProtNLM"/>
    </source>
</evidence>
<evidence type="ECO:0000256" key="2">
    <source>
        <dbReference type="ARBA" id="ARBA00004187"/>
    </source>
</evidence>
<keyword evidence="7" id="KW-0399">Innate immunity</keyword>
<dbReference type="Pfam" id="PF00622">
    <property type="entry name" value="SPRY"/>
    <property type="match status" value="1"/>
</dbReference>
<evidence type="ECO:0000256" key="11">
    <source>
        <dbReference type="ARBA" id="ARBA00022737"/>
    </source>
</evidence>
<dbReference type="SMART" id="SM00449">
    <property type="entry name" value="SPRY"/>
    <property type="match status" value="1"/>
</dbReference>
<dbReference type="PROSITE" id="PS50188">
    <property type="entry name" value="B302_SPRY"/>
    <property type="match status" value="1"/>
</dbReference>
<dbReference type="Gene3D" id="2.60.120.920">
    <property type="match status" value="1"/>
</dbReference>
<feature type="compositionally biased region" description="Acidic residues" evidence="21">
    <location>
        <begin position="574"/>
        <end position="603"/>
    </location>
</feature>
<reference evidence="27" key="1">
    <citation type="submission" date="2025-08" db="UniProtKB">
        <authorList>
            <consortium name="RefSeq"/>
        </authorList>
    </citation>
    <scope>IDENTIFICATION</scope>
</reference>
<dbReference type="GeneID" id="106598751"/>
<evidence type="ECO:0000256" key="1">
    <source>
        <dbReference type="ARBA" id="ARBA00004110"/>
    </source>
</evidence>
<evidence type="ECO:0000256" key="8">
    <source>
        <dbReference type="ARBA" id="ARBA00022590"/>
    </source>
</evidence>
<evidence type="ECO:0000259" key="24">
    <source>
        <dbReference type="PROSITE" id="PS50837"/>
    </source>
</evidence>
<dbReference type="InterPro" id="IPR043136">
    <property type="entry name" value="B30.2/SPRY_sf"/>
</dbReference>
<dbReference type="Pfam" id="PF00619">
    <property type="entry name" value="CARD"/>
    <property type="match status" value="1"/>
</dbReference>
<keyword evidence="11" id="KW-0677">Repeat</keyword>
<dbReference type="SMART" id="SM01288">
    <property type="entry name" value="FISNA"/>
    <property type="match status" value="1"/>
</dbReference>
<feature type="region of interest" description="Disordered" evidence="21">
    <location>
        <begin position="558"/>
        <end position="603"/>
    </location>
</feature>
<evidence type="ECO:0000256" key="3">
    <source>
        <dbReference type="ARBA" id="ARBA00004193"/>
    </source>
</evidence>
<dbReference type="SMART" id="SM00589">
    <property type="entry name" value="PRY"/>
    <property type="match status" value="1"/>
</dbReference>
<dbReference type="Pfam" id="PF13553">
    <property type="entry name" value="FIIND"/>
    <property type="match status" value="1"/>
</dbReference>
<keyword evidence="10" id="KW-0378">Hydrolase</keyword>
<dbReference type="InterPro" id="IPR006574">
    <property type="entry name" value="PRY"/>
</dbReference>
<feature type="compositionally biased region" description="Polar residues" evidence="21">
    <location>
        <begin position="58"/>
        <end position="70"/>
    </location>
</feature>
<keyword evidence="26" id="KW-1185">Reference proteome</keyword>
<dbReference type="PROSITE" id="PS51830">
    <property type="entry name" value="FIIND"/>
    <property type="match status" value="1"/>
</dbReference>
<dbReference type="Pfam" id="PF17779">
    <property type="entry name" value="WHD_NOD2"/>
    <property type="match status" value="1"/>
</dbReference>
<dbReference type="InterPro" id="IPR032675">
    <property type="entry name" value="LRR_dom_sf"/>
</dbReference>
<dbReference type="SUPFAM" id="SSF52047">
    <property type="entry name" value="RNI-like"/>
    <property type="match status" value="1"/>
</dbReference>
<dbReference type="PROSITE" id="PS50209">
    <property type="entry name" value="CARD"/>
    <property type="match status" value="1"/>
</dbReference>
<dbReference type="Gene3D" id="1.10.533.10">
    <property type="entry name" value="Death Domain, Fas"/>
    <property type="match status" value="1"/>
</dbReference>
<evidence type="ECO:0000256" key="18">
    <source>
        <dbReference type="ARBA" id="ARBA00023233"/>
    </source>
</evidence>
<dbReference type="InterPro" id="IPR029495">
    <property type="entry name" value="NACHT-assoc"/>
</dbReference>
<dbReference type="InterPro" id="IPR041075">
    <property type="entry name" value="NOD1/2_WH"/>
</dbReference>
<dbReference type="InterPro" id="IPR001315">
    <property type="entry name" value="CARD"/>
</dbReference>
<accession>A0ABM3ED72</accession>
<evidence type="ECO:0000256" key="21">
    <source>
        <dbReference type="SAM" id="MobiDB-lite"/>
    </source>
</evidence>
<evidence type="ECO:0000259" key="25">
    <source>
        <dbReference type="PROSITE" id="PS51830"/>
    </source>
</evidence>
<keyword evidence="14" id="KW-0832">Ubl conjugation</keyword>
<comment type="subcellular location">
    <subcellularLocation>
        <location evidence="2">Basolateral cell membrane</location>
    </subcellularLocation>
    <subcellularLocation>
        <location evidence="3">Cell membrane</location>
        <topology evidence="3">Lipid-anchor</topology>
    </subcellularLocation>
    <subcellularLocation>
        <location evidence="1">Inflammasome</location>
    </subcellularLocation>
</comment>
<keyword evidence="16" id="KW-0472">Membrane</keyword>
<evidence type="ECO:0000256" key="5">
    <source>
        <dbReference type="ARBA" id="ARBA00022475"/>
    </source>
</evidence>
<organism evidence="26 27">
    <name type="scientific">Salmo salar</name>
    <name type="common">Atlantic salmon</name>
    <dbReference type="NCBI Taxonomy" id="8030"/>
    <lineage>
        <taxon>Eukaryota</taxon>
        <taxon>Metazoa</taxon>
        <taxon>Chordata</taxon>
        <taxon>Craniata</taxon>
        <taxon>Vertebrata</taxon>
        <taxon>Euteleostomi</taxon>
        <taxon>Actinopterygii</taxon>
        <taxon>Neopterygii</taxon>
        <taxon>Teleostei</taxon>
        <taxon>Protacanthopterygii</taxon>
        <taxon>Salmoniformes</taxon>
        <taxon>Salmonidae</taxon>
        <taxon>Salmoninae</taxon>
        <taxon>Salmo</taxon>
    </lineage>
</organism>
<dbReference type="Gene3D" id="3.40.50.300">
    <property type="entry name" value="P-loop containing nucleotide triphosphate hydrolases"/>
    <property type="match status" value="1"/>
</dbReference>
<feature type="domain" description="B30.2/SPRY" evidence="22">
    <location>
        <begin position="938"/>
        <end position="1140"/>
    </location>
</feature>
<keyword evidence="19" id="KW-0449">Lipoprotein</keyword>
<dbReference type="Pfam" id="PF13516">
    <property type="entry name" value="LRR_6"/>
    <property type="match status" value="3"/>
</dbReference>
<feature type="domain" description="FIIND" evidence="25">
    <location>
        <begin position="1221"/>
        <end position="1498"/>
    </location>
</feature>
<proteinExistence type="inferred from homology"/>
<dbReference type="InterPro" id="IPR051261">
    <property type="entry name" value="NLR"/>
</dbReference>
<dbReference type="InterPro" id="IPR003879">
    <property type="entry name" value="Butyrophylin_SPRY"/>
</dbReference>
<dbReference type="InterPro" id="IPR011029">
    <property type="entry name" value="DEATH-like_dom_sf"/>
</dbReference>
<evidence type="ECO:0000256" key="12">
    <source>
        <dbReference type="ARBA" id="ARBA00022741"/>
    </source>
</evidence>
<dbReference type="Proteomes" id="UP001652741">
    <property type="component" value="Unplaced"/>
</dbReference>
<dbReference type="Pfam" id="PF17776">
    <property type="entry name" value="NLRC4_HD2"/>
    <property type="match status" value="1"/>
</dbReference>
<keyword evidence="13" id="KW-0067">ATP-binding</keyword>
<dbReference type="SUPFAM" id="SSF47986">
    <property type="entry name" value="DEATH domain"/>
    <property type="match status" value="1"/>
</dbReference>
<evidence type="ECO:0000256" key="9">
    <source>
        <dbReference type="ARBA" id="ARBA00022614"/>
    </source>
</evidence>
<dbReference type="InterPro" id="IPR001611">
    <property type="entry name" value="Leu-rich_rpt"/>
</dbReference>
<comment type="similarity">
    <text evidence="4">Belongs to the NLRP family.</text>
</comment>
<evidence type="ECO:0000256" key="13">
    <source>
        <dbReference type="ARBA" id="ARBA00022840"/>
    </source>
</evidence>
<keyword evidence="8" id="KW-1210">Necrosis</keyword>
<dbReference type="PANTHER" id="PTHR24106">
    <property type="entry name" value="NACHT, LRR AND CARD DOMAINS-CONTAINING"/>
    <property type="match status" value="1"/>
</dbReference>
<evidence type="ECO:0000256" key="16">
    <source>
        <dbReference type="ARBA" id="ARBA00023136"/>
    </source>
</evidence>
<evidence type="ECO:0000256" key="14">
    <source>
        <dbReference type="ARBA" id="ARBA00022843"/>
    </source>
</evidence>
<keyword evidence="10" id="KW-0645">Protease</keyword>
<dbReference type="Gene3D" id="3.80.10.10">
    <property type="entry name" value="Ribonuclease Inhibitor"/>
    <property type="match status" value="2"/>
</dbReference>
<dbReference type="InterPro" id="IPR025307">
    <property type="entry name" value="FIIND_dom"/>
</dbReference>
<evidence type="ECO:0000256" key="7">
    <source>
        <dbReference type="ARBA" id="ARBA00022588"/>
    </source>
</evidence>
<comment type="similarity">
    <text evidence="20">Belongs to the NOD1-NOD2 family.</text>
</comment>
<dbReference type="Pfam" id="PF23679">
    <property type="entry name" value="UPA-FIIND"/>
    <property type="match status" value="1"/>
</dbReference>
<protein>
    <recommendedName>
        <fullName evidence="28">NACHT, LRR and PYD domains-containing protein 12-like</fullName>
    </recommendedName>
</protein>
<feature type="compositionally biased region" description="Polar residues" evidence="21">
    <location>
        <begin position="77"/>
        <end position="89"/>
    </location>
</feature>
<dbReference type="InterPro" id="IPR003877">
    <property type="entry name" value="SPRY_dom"/>
</dbReference>
<evidence type="ECO:0000256" key="10">
    <source>
        <dbReference type="ARBA" id="ARBA00022670"/>
    </source>
</evidence>
<dbReference type="PROSITE" id="PS50837">
    <property type="entry name" value="NACHT"/>
    <property type="match status" value="1"/>
</dbReference>
<dbReference type="InterPro" id="IPR001870">
    <property type="entry name" value="B30.2/SPRY"/>
</dbReference>
<feature type="domain" description="CARD" evidence="23">
    <location>
        <begin position="1506"/>
        <end position="1588"/>
    </location>
</feature>
<dbReference type="PRINTS" id="PR01407">
    <property type="entry name" value="BUTYPHLNCDUF"/>
</dbReference>
<dbReference type="SUPFAM" id="SSF49899">
    <property type="entry name" value="Concanavalin A-like lectins/glucanases"/>
    <property type="match status" value="1"/>
</dbReference>
<feature type="region of interest" description="Disordered" evidence="21">
    <location>
        <begin position="1"/>
        <end position="115"/>
    </location>
</feature>
<dbReference type="Pfam" id="PF13765">
    <property type="entry name" value="PRY"/>
    <property type="match status" value="1"/>
</dbReference>
<keyword evidence="6" id="KW-0963">Cytoplasm</keyword>
<evidence type="ECO:0000313" key="27">
    <source>
        <dbReference type="RefSeq" id="XP_045568968.1"/>
    </source>
</evidence>
<feature type="region of interest" description="Disordered" evidence="21">
    <location>
        <begin position="1147"/>
        <end position="1198"/>
    </location>
</feature>